<dbReference type="Proteomes" id="UP000759537">
    <property type="component" value="Unassembled WGS sequence"/>
</dbReference>
<dbReference type="PANTHER" id="PTHR21193">
    <property type="entry name" value="OXIDOREDUCTASE-LIKE DOMAIN-CONTAINING PROTEIN 1"/>
    <property type="match status" value="1"/>
</dbReference>
<feature type="region of interest" description="Disordered" evidence="1">
    <location>
        <begin position="58"/>
        <end position="84"/>
    </location>
</feature>
<proteinExistence type="predicted"/>
<reference evidence="3" key="2">
    <citation type="journal article" date="2020" name="Nat. Commun.">
        <title>Large-scale genome sequencing of mycorrhizal fungi provides insights into the early evolution of symbiotic traits.</title>
        <authorList>
            <person name="Miyauchi S."/>
            <person name="Kiss E."/>
            <person name="Kuo A."/>
            <person name="Drula E."/>
            <person name="Kohler A."/>
            <person name="Sanchez-Garcia M."/>
            <person name="Morin E."/>
            <person name="Andreopoulos B."/>
            <person name="Barry K.W."/>
            <person name="Bonito G."/>
            <person name="Buee M."/>
            <person name="Carver A."/>
            <person name="Chen C."/>
            <person name="Cichocki N."/>
            <person name="Clum A."/>
            <person name="Culley D."/>
            <person name="Crous P.W."/>
            <person name="Fauchery L."/>
            <person name="Girlanda M."/>
            <person name="Hayes R.D."/>
            <person name="Keri Z."/>
            <person name="LaButti K."/>
            <person name="Lipzen A."/>
            <person name="Lombard V."/>
            <person name="Magnuson J."/>
            <person name="Maillard F."/>
            <person name="Murat C."/>
            <person name="Nolan M."/>
            <person name="Ohm R.A."/>
            <person name="Pangilinan J."/>
            <person name="Pereira M.F."/>
            <person name="Perotto S."/>
            <person name="Peter M."/>
            <person name="Pfister S."/>
            <person name="Riley R."/>
            <person name="Sitrit Y."/>
            <person name="Stielow J.B."/>
            <person name="Szollosi G."/>
            <person name="Zifcakova L."/>
            <person name="Stursova M."/>
            <person name="Spatafora J.W."/>
            <person name="Tedersoo L."/>
            <person name="Vaario L.M."/>
            <person name="Yamada A."/>
            <person name="Yan M."/>
            <person name="Wang P."/>
            <person name="Xu J."/>
            <person name="Bruns T."/>
            <person name="Baldrian P."/>
            <person name="Vilgalys R."/>
            <person name="Dunand C."/>
            <person name="Henrissat B."/>
            <person name="Grigoriev I.V."/>
            <person name="Hibbett D."/>
            <person name="Nagy L.G."/>
            <person name="Martin F.M."/>
        </authorList>
    </citation>
    <scope>NUCLEOTIDE SEQUENCE</scope>
    <source>
        <strain evidence="3">Prilba</strain>
    </source>
</reference>
<sequence>MSGHGVGTIHSFLKHAAHTIKAPQRSYTQPSSPIKHFRRGGRNLSERFQRIEKTFRTTHDLSQTTTDALRPLTPVPPAPLPQGSTVTTFRGLVVPEVPKAPEPDECCMSGCAVCVHDLYQEYLDDYHSSVAAVRISLTDMKVPEEEWPETIRPGSEKRMSLPASGLSLSAFQEMERALKARREAQAKS</sequence>
<name>A0A9P5MW86_9AGAM</name>
<dbReference type="OrthoDB" id="10064411at2759"/>
<evidence type="ECO:0000259" key="2">
    <source>
        <dbReference type="Pfam" id="PF09791"/>
    </source>
</evidence>
<feature type="region of interest" description="Disordered" evidence="1">
    <location>
        <begin position="20"/>
        <end position="42"/>
    </location>
</feature>
<evidence type="ECO:0000313" key="3">
    <source>
        <dbReference type="EMBL" id="KAF8480235.1"/>
    </source>
</evidence>
<organism evidence="3 4">
    <name type="scientific">Russula ochroleuca</name>
    <dbReference type="NCBI Taxonomy" id="152965"/>
    <lineage>
        <taxon>Eukaryota</taxon>
        <taxon>Fungi</taxon>
        <taxon>Dikarya</taxon>
        <taxon>Basidiomycota</taxon>
        <taxon>Agaricomycotina</taxon>
        <taxon>Agaricomycetes</taxon>
        <taxon>Russulales</taxon>
        <taxon>Russulaceae</taxon>
        <taxon>Russula</taxon>
    </lineage>
</organism>
<dbReference type="GO" id="GO:0005739">
    <property type="term" value="C:mitochondrion"/>
    <property type="evidence" value="ECO:0007669"/>
    <property type="project" value="TreeGrafter"/>
</dbReference>
<dbReference type="AlphaFoldDB" id="A0A9P5MW86"/>
<feature type="domain" description="Oxidoreductase-like" evidence="2">
    <location>
        <begin position="88"/>
        <end position="132"/>
    </location>
</feature>
<dbReference type="Pfam" id="PF09791">
    <property type="entry name" value="Oxidored-like"/>
    <property type="match status" value="1"/>
</dbReference>
<evidence type="ECO:0000256" key="1">
    <source>
        <dbReference type="SAM" id="MobiDB-lite"/>
    </source>
</evidence>
<gene>
    <name evidence="3" type="ORF">DFH94DRAFT_741354</name>
</gene>
<comment type="caution">
    <text evidence="3">The sequence shown here is derived from an EMBL/GenBank/DDBJ whole genome shotgun (WGS) entry which is preliminary data.</text>
</comment>
<dbReference type="PANTHER" id="PTHR21193:SF3">
    <property type="entry name" value="OXIDOREDUCTASE-LIKE DOMAIN-CONTAINING PROTEIN 1"/>
    <property type="match status" value="1"/>
</dbReference>
<keyword evidence="4" id="KW-1185">Reference proteome</keyword>
<dbReference type="InterPro" id="IPR039251">
    <property type="entry name" value="OXLD1"/>
</dbReference>
<dbReference type="EMBL" id="WHVB01000008">
    <property type="protein sequence ID" value="KAF8480235.1"/>
    <property type="molecule type" value="Genomic_DNA"/>
</dbReference>
<reference evidence="3" key="1">
    <citation type="submission" date="2019-10" db="EMBL/GenBank/DDBJ databases">
        <authorList>
            <consortium name="DOE Joint Genome Institute"/>
            <person name="Kuo A."/>
            <person name="Miyauchi S."/>
            <person name="Kiss E."/>
            <person name="Drula E."/>
            <person name="Kohler A."/>
            <person name="Sanchez-Garcia M."/>
            <person name="Andreopoulos B."/>
            <person name="Barry K.W."/>
            <person name="Bonito G."/>
            <person name="Buee M."/>
            <person name="Carver A."/>
            <person name="Chen C."/>
            <person name="Cichocki N."/>
            <person name="Clum A."/>
            <person name="Culley D."/>
            <person name="Crous P.W."/>
            <person name="Fauchery L."/>
            <person name="Girlanda M."/>
            <person name="Hayes R."/>
            <person name="Keri Z."/>
            <person name="LaButti K."/>
            <person name="Lipzen A."/>
            <person name="Lombard V."/>
            <person name="Magnuson J."/>
            <person name="Maillard F."/>
            <person name="Morin E."/>
            <person name="Murat C."/>
            <person name="Nolan M."/>
            <person name="Ohm R."/>
            <person name="Pangilinan J."/>
            <person name="Pereira M."/>
            <person name="Perotto S."/>
            <person name="Peter M."/>
            <person name="Riley R."/>
            <person name="Sitrit Y."/>
            <person name="Stielow B."/>
            <person name="Szollosi G."/>
            <person name="Zifcakova L."/>
            <person name="Stursova M."/>
            <person name="Spatafora J.W."/>
            <person name="Tedersoo L."/>
            <person name="Vaario L.-M."/>
            <person name="Yamada A."/>
            <person name="Yan M."/>
            <person name="Wang P."/>
            <person name="Xu J."/>
            <person name="Bruns T."/>
            <person name="Baldrian P."/>
            <person name="Vilgalys R."/>
            <person name="Henrissat B."/>
            <person name="Grigoriev I.V."/>
            <person name="Hibbett D."/>
            <person name="Nagy L.G."/>
            <person name="Martin F.M."/>
        </authorList>
    </citation>
    <scope>NUCLEOTIDE SEQUENCE</scope>
    <source>
        <strain evidence="3">Prilba</strain>
    </source>
</reference>
<dbReference type="InterPro" id="IPR019180">
    <property type="entry name" value="Oxidoreductase-like_N"/>
</dbReference>
<accession>A0A9P5MW86</accession>
<evidence type="ECO:0000313" key="4">
    <source>
        <dbReference type="Proteomes" id="UP000759537"/>
    </source>
</evidence>
<protein>
    <recommendedName>
        <fullName evidence="2">Oxidoreductase-like domain-containing protein</fullName>
    </recommendedName>
</protein>